<organism evidence="3 4">
    <name type="scientific">Mycolicibacterium cyprinidarum</name>
    <dbReference type="NCBI Taxonomy" id="2860311"/>
    <lineage>
        <taxon>Bacteria</taxon>
        <taxon>Bacillati</taxon>
        <taxon>Actinomycetota</taxon>
        <taxon>Actinomycetes</taxon>
        <taxon>Mycobacteriales</taxon>
        <taxon>Mycobacteriaceae</taxon>
        <taxon>Mycolicibacterium</taxon>
    </lineage>
</organism>
<feature type="short sequence motif" description="Histidine triad motif" evidence="1">
    <location>
        <begin position="145"/>
        <end position="149"/>
    </location>
</feature>
<evidence type="ECO:0000313" key="3">
    <source>
        <dbReference type="EMBL" id="GJF09088.1"/>
    </source>
</evidence>
<dbReference type="Pfam" id="PF01230">
    <property type="entry name" value="HIT"/>
    <property type="match status" value="1"/>
</dbReference>
<name>A0ABQ4V3X9_9MYCO</name>
<dbReference type="EMBL" id="BPRH01000316">
    <property type="protein sequence ID" value="GJF09088.1"/>
    <property type="molecule type" value="Genomic_DNA"/>
</dbReference>
<dbReference type="Gene3D" id="3.30.428.10">
    <property type="entry name" value="HIT-like"/>
    <property type="match status" value="1"/>
</dbReference>
<evidence type="ECO:0000313" key="4">
    <source>
        <dbReference type="Proteomes" id="UP001060504"/>
    </source>
</evidence>
<dbReference type="PANTHER" id="PTHR46648">
    <property type="entry name" value="HIT FAMILY PROTEIN 1"/>
    <property type="match status" value="1"/>
</dbReference>
<dbReference type="PROSITE" id="PS51084">
    <property type="entry name" value="HIT_2"/>
    <property type="match status" value="1"/>
</dbReference>
<protein>
    <recommendedName>
        <fullName evidence="2">HIT domain-containing protein</fullName>
    </recommendedName>
</protein>
<dbReference type="PRINTS" id="PR00332">
    <property type="entry name" value="HISTRIAD"/>
</dbReference>
<dbReference type="SUPFAM" id="SSF54197">
    <property type="entry name" value="HIT-like"/>
    <property type="match status" value="1"/>
</dbReference>
<evidence type="ECO:0000259" key="2">
    <source>
        <dbReference type="PROSITE" id="PS51084"/>
    </source>
</evidence>
<dbReference type="InterPro" id="IPR036265">
    <property type="entry name" value="HIT-like_sf"/>
</dbReference>
<dbReference type="PANTHER" id="PTHR46648:SF1">
    <property type="entry name" value="ADENOSINE 5'-MONOPHOSPHORAMIDASE HNT1"/>
    <property type="match status" value="1"/>
</dbReference>
<dbReference type="PROSITE" id="PS00892">
    <property type="entry name" value="HIT_1"/>
    <property type="match status" value="1"/>
</dbReference>
<comment type="caution">
    <text evidence="3">The sequence shown here is derived from an EMBL/GenBank/DDBJ whole genome shotgun (WGS) entry which is preliminary data.</text>
</comment>
<reference evidence="3 4" key="1">
    <citation type="submission" date="2021-08" db="EMBL/GenBank/DDBJ databases">
        <title>Draft genome sequence of Mycolicibacterium sp. NGTWS1702 strain.</title>
        <authorList>
            <person name="Matsumoto M."/>
            <person name="Tang B.C.C."/>
            <person name="Machida Y."/>
            <person name="Matoyama H."/>
            <person name="Kishihara T."/>
            <person name="Sato S."/>
            <person name="Kondo I."/>
            <person name="Sano M."/>
            <person name="Kato G."/>
        </authorList>
    </citation>
    <scope>NUCLEOTIDE SEQUENCE [LARGE SCALE GENOMIC DNA]</scope>
    <source>
        <strain evidence="3 4">NGTWSNA01</strain>
    </source>
</reference>
<accession>A0ABQ4V3X9</accession>
<dbReference type="InterPro" id="IPR001310">
    <property type="entry name" value="Histidine_triad_HIT"/>
</dbReference>
<feature type="domain" description="HIT" evidence="2">
    <location>
        <begin position="58"/>
        <end position="161"/>
    </location>
</feature>
<dbReference type="InterPro" id="IPR019808">
    <property type="entry name" value="Histidine_triad_CS"/>
</dbReference>
<proteinExistence type="predicted"/>
<evidence type="ECO:0000256" key="1">
    <source>
        <dbReference type="PROSITE-ProRule" id="PRU00464"/>
    </source>
</evidence>
<sequence length="188" mass="20074">MESADAIAGIDTAANNIAAALIPRTVTFPRAAKRRPPESVAATRSETLLGSVGAMATIFTKIINGEIPGRFVYQDDEIVAFLTIEPMTQGHTLVVPRAEVDGWQNLEPAVFGRVMEVSQLIGKAVCTAFDAERAGVIIAGLEVPHLHVHVFPARDLADFGFANVDRSPSAESLDEAQSKIKAALAQLR</sequence>
<dbReference type="Proteomes" id="UP001060504">
    <property type="component" value="Unassembled WGS sequence"/>
</dbReference>
<dbReference type="InterPro" id="IPR011146">
    <property type="entry name" value="HIT-like"/>
</dbReference>
<keyword evidence="4" id="KW-1185">Reference proteome</keyword>
<gene>
    <name evidence="3" type="ORF">NGTWS1702_02790</name>
</gene>